<comment type="subunit">
    <text evidence="5">Part of the 50S ribosomal subunit.</text>
</comment>
<dbReference type="NCBIfam" id="NF004037">
    <property type="entry name" value="PRK05518.1"/>
    <property type="match status" value="1"/>
</dbReference>
<dbReference type="Pfam" id="PF00347">
    <property type="entry name" value="Ribosomal_L6"/>
    <property type="match status" value="2"/>
</dbReference>
<dbReference type="GO" id="GO:0019843">
    <property type="term" value="F:rRNA binding"/>
    <property type="evidence" value="ECO:0007669"/>
    <property type="project" value="UniProtKB-UniRule"/>
</dbReference>
<dbReference type="InterPro" id="IPR019907">
    <property type="entry name" value="Ribosomal_uL6_arc"/>
</dbReference>
<name>A0A8J8PBY3_9ARCH</name>
<feature type="domain" description="Large ribosomal subunit protein uL6 alpha-beta" evidence="6">
    <location>
        <begin position="98"/>
        <end position="172"/>
    </location>
</feature>
<evidence type="ECO:0000256" key="1">
    <source>
        <dbReference type="ARBA" id="ARBA00022730"/>
    </source>
</evidence>
<dbReference type="InterPro" id="IPR000702">
    <property type="entry name" value="Ribosomal_uL6-like"/>
</dbReference>
<dbReference type="Gene3D" id="3.90.930.12">
    <property type="entry name" value="Ribosomal protein L6, alpha-beta domain"/>
    <property type="match status" value="2"/>
</dbReference>
<organism evidence="7 8">
    <name type="scientific">Candidatus Methanomassiliicoccus intestinalis</name>
    <dbReference type="NCBI Taxonomy" id="1406512"/>
    <lineage>
        <taxon>Archaea</taxon>
        <taxon>Methanobacteriati</taxon>
        <taxon>Thermoplasmatota</taxon>
        <taxon>Thermoplasmata</taxon>
        <taxon>Methanomassiliicoccales</taxon>
        <taxon>Methanomassiliicoccaceae</taxon>
        <taxon>Methanomassiliicoccus</taxon>
    </lineage>
</organism>
<keyword evidence="4 5" id="KW-0687">Ribonucleoprotein</keyword>
<dbReference type="PANTHER" id="PTHR11655">
    <property type="entry name" value="60S/50S RIBOSOMAL PROTEIN L6/L9"/>
    <property type="match status" value="1"/>
</dbReference>
<evidence type="ECO:0000256" key="3">
    <source>
        <dbReference type="ARBA" id="ARBA00022980"/>
    </source>
</evidence>
<dbReference type="NCBIfam" id="TIGR03653">
    <property type="entry name" value="uL6_arch"/>
    <property type="match status" value="1"/>
</dbReference>
<comment type="similarity">
    <text evidence="5">Belongs to the universal ribosomal protein uL6 family.</text>
</comment>
<comment type="function">
    <text evidence="5">This protein binds to the 23S rRNA, and is important in its secondary structure. It is located near the subunit interface in the base of the L7/L12 stalk, and near the tRNA binding site of the peptidyltransferase center.</text>
</comment>
<dbReference type="EMBL" id="LVVT01000024">
    <property type="protein sequence ID" value="TQS81161.1"/>
    <property type="molecule type" value="Genomic_DNA"/>
</dbReference>
<reference evidence="7" key="1">
    <citation type="submission" date="2016-03" db="EMBL/GenBank/DDBJ databases">
        <authorList>
            <person name="Borrel G."/>
            <person name="Mccann A."/>
            <person name="O'Toole P.W."/>
        </authorList>
    </citation>
    <scope>NUCLEOTIDE SEQUENCE</scope>
    <source>
        <strain evidence="7">183</strain>
    </source>
</reference>
<evidence type="ECO:0000259" key="6">
    <source>
        <dbReference type="Pfam" id="PF00347"/>
    </source>
</evidence>
<dbReference type="PIRSF" id="PIRSF002162">
    <property type="entry name" value="Ribosomal_L6"/>
    <property type="match status" value="1"/>
</dbReference>
<dbReference type="HAMAP" id="MF_01365_A">
    <property type="entry name" value="Ribosomal_uL6_A"/>
    <property type="match status" value="1"/>
</dbReference>
<dbReference type="OMA" id="YAHFPMK"/>
<feature type="domain" description="Large ribosomal subunit protein uL6 alpha-beta" evidence="6">
    <location>
        <begin position="14"/>
        <end position="84"/>
    </location>
</feature>
<accession>A0A8J8PBY3</accession>
<proteinExistence type="inferred from homology"/>
<gene>
    <name evidence="5" type="primary">rpl6</name>
    <name evidence="7" type="ORF">A3207_04610</name>
</gene>
<comment type="caution">
    <text evidence="7">The sequence shown here is derived from an EMBL/GenBank/DDBJ whole genome shotgun (WGS) entry which is preliminary data.</text>
</comment>
<dbReference type="FunFam" id="3.90.930.12:FF:000008">
    <property type="entry name" value="50S ribosomal protein L6"/>
    <property type="match status" value="1"/>
</dbReference>
<dbReference type="Proteomes" id="UP000752814">
    <property type="component" value="Unassembled WGS sequence"/>
</dbReference>
<evidence type="ECO:0000256" key="2">
    <source>
        <dbReference type="ARBA" id="ARBA00022884"/>
    </source>
</evidence>
<dbReference type="SUPFAM" id="SSF56053">
    <property type="entry name" value="Ribosomal protein L6"/>
    <property type="match status" value="2"/>
</dbReference>
<dbReference type="InterPro" id="IPR036789">
    <property type="entry name" value="Ribosomal_uL6-like_a/b-dom_sf"/>
</dbReference>
<protein>
    <recommendedName>
        <fullName evidence="5">Large ribosomal subunit protein uL6</fullName>
    </recommendedName>
</protein>
<evidence type="ECO:0000256" key="4">
    <source>
        <dbReference type="ARBA" id="ARBA00023274"/>
    </source>
</evidence>
<evidence type="ECO:0000313" key="8">
    <source>
        <dbReference type="Proteomes" id="UP000752814"/>
    </source>
</evidence>
<dbReference type="GO" id="GO:0022625">
    <property type="term" value="C:cytosolic large ribosomal subunit"/>
    <property type="evidence" value="ECO:0007669"/>
    <property type="project" value="UniProtKB-UniRule"/>
</dbReference>
<keyword evidence="1 5" id="KW-0699">rRNA-binding</keyword>
<evidence type="ECO:0000256" key="5">
    <source>
        <dbReference type="HAMAP-Rule" id="MF_01365"/>
    </source>
</evidence>
<keyword evidence="3 5" id="KW-0689">Ribosomal protein</keyword>
<dbReference type="GO" id="GO:0002181">
    <property type="term" value="P:cytoplasmic translation"/>
    <property type="evidence" value="ECO:0007669"/>
    <property type="project" value="TreeGrafter"/>
</dbReference>
<dbReference type="InterPro" id="IPR020040">
    <property type="entry name" value="Ribosomal_uL6_a/b-dom"/>
</dbReference>
<dbReference type="GO" id="GO:0003735">
    <property type="term" value="F:structural constituent of ribosome"/>
    <property type="evidence" value="ECO:0007669"/>
    <property type="project" value="UniProtKB-UniRule"/>
</dbReference>
<evidence type="ECO:0000313" key="7">
    <source>
        <dbReference type="EMBL" id="TQS81161.1"/>
    </source>
</evidence>
<dbReference type="PANTHER" id="PTHR11655:SF16">
    <property type="entry name" value="60S RIBOSOMAL PROTEIN L9"/>
    <property type="match status" value="1"/>
</dbReference>
<keyword evidence="2 5" id="KW-0694">RNA-binding</keyword>
<sequence>MTLAGIIEETIELPKGVSASISDEAVMTINGPKGKLERDFFNPKTKVALNGDHIVVSCKFPKVKDKAMVGTFASHIRNMIEGVTLGFEYEMKIVYSHFPMKTSIKGDTFIIENFIGERSPRSAKIYPGVKVQVKGADVSVTGIELEAVSQTAANIERATHIKGYDPRVFQDGIYITAKAKKVSQ</sequence>
<dbReference type="AlphaFoldDB" id="A0A8J8PBY3"/>
<dbReference type="RefSeq" id="WP_020448355.1">
    <property type="nucleotide sequence ID" value="NZ_CAYAXV010000002.1"/>
</dbReference>
<dbReference type="GeneID" id="41322878"/>